<feature type="transmembrane region" description="Helical" evidence="7">
    <location>
        <begin position="226"/>
        <end position="246"/>
    </location>
</feature>
<comment type="subcellular location">
    <subcellularLocation>
        <location evidence="1">Membrane</location>
        <topology evidence="1">Multi-pass membrane protein</topology>
    </subcellularLocation>
</comment>
<name>A0A5C3NEZ4_9AGAM</name>
<keyword evidence="3 7" id="KW-1133">Transmembrane helix</keyword>
<evidence type="ECO:0000313" key="9">
    <source>
        <dbReference type="EMBL" id="TFK55477.1"/>
    </source>
</evidence>
<evidence type="ECO:0000259" key="8">
    <source>
        <dbReference type="Pfam" id="PF20684"/>
    </source>
</evidence>
<protein>
    <recommendedName>
        <fullName evidence="8">Rhodopsin domain-containing protein</fullName>
    </recommendedName>
</protein>
<evidence type="ECO:0000256" key="3">
    <source>
        <dbReference type="ARBA" id="ARBA00022989"/>
    </source>
</evidence>
<gene>
    <name evidence="9" type="ORF">OE88DRAFT_1731171</name>
</gene>
<feature type="compositionally biased region" description="Basic and acidic residues" evidence="6">
    <location>
        <begin position="288"/>
        <end position="299"/>
    </location>
</feature>
<dbReference type="Proteomes" id="UP000305948">
    <property type="component" value="Unassembled WGS sequence"/>
</dbReference>
<reference evidence="9 10" key="1">
    <citation type="journal article" date="2019" name="Nat. Ecol. Evol.">
        <title>Megaphylogeny resolves global patterns of mushroom evolution.</title>
        <authorList>
            <person name="Varga T."/>
            <person name="Krizsan K."/>
            <person name="Foldi C."/>
            <person name="Dima B."/>
            <person name="Sanchez-Garcia M."/>
            <person name="Sanchez-Ramirez S."/>
            <person name="Szollosi G.J."/>
            <person name="Szarkandi J.G."/>
            <person name="Papp V."/>
            <person name="Albert L."/>
            <person name="Andreopoulos W."/>
            <person name="Angelini C."/>
            <person name="Antonin V."/>
            <person name="Barry K.W."/>
            <person name="Bougher N.L."/>
            <person name="Buchanan P."/>
            <person name="Buyck B."/>
            <person name="Bense V."/>
            <person name="Catcheside P."/>
            <person name="Chovatia M."/>
            <person name="Cooper J."/>
            <person name="Damon W."/>
            <person name="Desjardin D."/>
            <person name="Finy P."/>
            <person name="Geml J."/>
            <person name="Haridas S."/>
            <person name="Hughes K."/>
            <person name="Justo A."/>
            <person name="Karasinski D."/>
            <person name="Kautmanova I."/>
            <person name="Kiss B."/>
            <person name="Kocsube S."/>
            <person name="Kotiranta H."/>
            <person name="LaButti K.M."/>
            <person name="Lechner B.E."/>
            <person name="Liimatainen K."/>
            <person name="Lipzen A."/>
            <person name="Lukacs Z."/>
            <person name="Mihaltcheva S."/>
            <person name="Morgado L.N."/>
            <person name="Niskanen T."/>
            <person name="Noordeloos M.E."/>
            <person name="Ohm R.A."/>
            <person name="Ortiz-Santana B."/>
            <person name="Ovrebo C."/>
            <person name="Racz N."/>
            <person name="Riley R."/>
            <person name="Savchenko A."/>
            <person name="Shiryaev A."/>
            <person name="Soop K."/>
            <person name="Spirin V."/>
            <person name="Szebenyi C."/>
            <person name="Tomsovsky M."/>
            <person name="Tulloss R.E."/>
            <person name="Uehling J."/>
            <person name="Grigoriev I.V."/>
            <person name="Vagvolgyi C."/>
            <person name="Papp T."/>
            <person name="Martin F.M."/>
            <person name="Miettinen O."/>
            <person name="Hibbett D.S."/>
            <person name="Nagy L.G."/>
        </authorList>
    </citation>
    <scope>NUCLEOTIDE SEQUENCE [LARGE SCALE GENOMIC DNA]</scope>
    <source>
        <strain evidence="9 10">OMC1185</strain>
    </source>
</reference>
<keyword evidence="2 7" id="KW-0812">Transmembrane</keyword>
<dbReference type="PANTHER" id="PTHR33048">
    <property type="entry name" value="PTH11-LIKE INTEGRAL MEMBRANE PROTEIN (AFU_ORTHOLOGUE AFUA_5G11245)"/>
    <property type="match status" value="1"/>
</dbReference>
<feature type="transmembrane region" description="Helical" evidence="7">
    <location>
        <begin position="113"/>
        <end position="135"/>
    </location>
</feature>
<dbReference type="InterPro" id="IPR052337">
    <property type="entry name" value="SAT4-like"/>
</dbReference>
<evidence type="ECO:0000256" key="5">
    <source>
        <dbReference type="ARBA" id="ARBA00038359"/>
    </source>
</evidence>
<feature type="transmembrane region" description="Helical" evidence="7">
    <location>
        <begin position="44"/>
        <end position="64"/>
    </location>
</feature>
<feature type="transmembrane region" description="Helical" evidence="7">
    <location>
        <begin position="192"/>
        <end position="214"/>
    </location>
</feature>
<feature type="transmembrane region" description="Helical" evidence="7">
    <location>
        <begin position="76"/>
        <end position="101"/>
    </location>
</feature>
<comment type="similarity">
    <text evidence="5">Belongs to the SAT4 family.</text>
</comment>
<evidence type="ECO:0000256" key="2">
    <source>
        <dbReference type="ARBA" id="ARBA00022692"/>
    </source>
</evidence>
<evidence type="ECO:0000256" key="7">
    <source>
        <dbReference type="SAM" id="Phobius"/>
    </source>
</evidence>
<accession>A0A5C3NEZ4</accession>
<dbReference type="EMBL" id="ML213504">
    <property type="protein sequence ID" value="TFK55477.1"/>
    <property type="molecule type" value="Genomic_DNA"/>
</dbReference>
<dbReference type="STRING" id="5364.A0A5C3NEZ4"/>
<evidence type="ECO:0000256" key="6">
    <source>
        <dbReference type="SAM" id="MobiDB-lite"/>
    </source>
</evidence>
<evidence type="ECO:0000256" key="4">
    <source>
        <dbReference type="ARBA" id="ARBA00023136"/>
    </source>
</evidence>
<dbReference type="GO" id="GO:0016020">
    <property type="term" value="C:membrane"/>
    <property type="evidence" value="ECO:0007669"/>
    <property type="project" value="UniProtKB-SubCell"/>
</dbReference>
<dbReference type="AlphaFoldDB" id="A0A5C3NEZ4"/>
<evidence type="ECO:0000256" key="1">
    <source>
        <dbReference type="ARBA" id="ARBA00004141"/>
    </source>
</evidence>
<dbReference type="InterPro" id="IPR049326">
    <property type="entry name" value="Rhodopsin_dom_fungi"/>
</dbReference>
<feature type="region of interest" description="Disordered" evidence="6">
    <location>
        <begin position="284"/>
        <end position="328"/>
    </location>
</feature>
<sequence>MSTMEAQFEELRVLSLVLPLFAIVVTLFRLAIRAWRRQLWWDDFWAMAAVLCLILFMTAMQLHFRDGSSYSLTTRIALYYMLSEFFYAVNWCSKISIFLTTIRLTVRGPYRTLLVRLACCFGVAWAILFAQVFWVCETQPGWKDTPQPQCNLGRNVAIAQVITDVATDVILIAAPLKLIWRVKVTRPQRIRITMVFGSTIIATIVSLYHAYAILRFGGFEEARAAVIQDGVSLIVADVSVIVAFFARISSVGESHGPVAVELVRVKPSSKSPDSFAVNVDTDTTISRDYSHPDGSDLDKMPSLGSSSPNGKVSALPEADGDGEPFGKV</sequence>
<proteinExistence type="inferred from homology"/>
<dbReference type="Pfam" id="PF20684">
    <property type="entry name" value="Fung_rhodopsin"/>
    <property type="match status" value="1"/>
</dbReference>
<dbReference type="OrthoDB" id="444631at2759"/>
<keyword evidence="4 7" id="KW-0472">Membrane</keyword>
<feature type="transmembrane region" description="Helical" evidence="7">
    <location>
        <begin position="155"/>
        <end position="180"/>
    </location>
</feature>
<evidence type="ECO:0000313" key="10">
    <source>
        <dbReference type="Proteomes" id="UP000305948"/>
    </source>
</evidence>
<feature type="transmembrane region" description="Helical" evidence="7">
    <location>
        <begin position="12"/>
        <end position="32"/>
    </location>
</feature>
<feature type="domain" description="Rhodopsin" evidence="8">
    <location>
        <begin position="29"/>
        <end position="241"/>
    </location>
</feature>
<dbReference type="PANTHER" id="PTHR33048:SF19">
    <property type="entry name" value="MEMBRANE PROTEIN PTH11-LIKE, PUTATIVE (AFU_ORTHOLOGUE AFUA_1G14080)-RELATED"/>
    <property type="match status" value="1"/>
</dbReference>
<keyword evidence="10" id="KW-1185">Reference proteome</keyword>
<organism evidence="9 10">
    <name type="scientific">Heliocybe sulcata</name>
    <dbReference type="NCBI Taxonomy" id="5364"/>
    <lineage>
        <taxon>Eukaryota</taxon>
        <taxon>Fungi</taxon>
        <taxon>Dikarya</taxon>
        <taxon>Basidiomycota</taxon>
        <taxon>Agaricomycotina</taxon>
        <taxon>Agaricomycetes</taxon>
        <taxon>Gloeophyllales</taxon>
        <taxon>Gloeophyllaceae</taxon>
        <taxon>Heliocybe</taxon>
    </lineage>
</organism>